<comment type="caution">
    <text evidence="1">The sequence shown here is derived from an EMBL/GenBank/DDBJ whole genome shotgun (WGS) entry which is preliminary data.</text>
</comment>
<protein>
    <submittedName>
        <fullName evidence="1">Uncharacterized protein</fullName>
    </submittedName>
</protein>
<reference evidence="1" key="1">
    <citation type="journal article" date="2020" name="mSystems">
        <title>Genome- and Community-Level Interaction Insights into Carbon Utilization and Element Cycling Functions of Hydrothermarchaeota in Hydrothermal Sediment.</title>
        <authorList>
            <person name="Zhou Z."/>
            <person name="Liu Y."/>
            <person name="Xu W."/>
            <person name="Pan J."/>
            <person name="Luo Z.H."/>
            <person name="Li M."/>
        </authorList>
    </citation>
    <scope>NUCLEOTIDE SEQUENCE [LARGE SCALE GENOMIC DNA]</scope>
    <source>
        <strain evidence="1">HyVt-115</strain>
    </source>
</reference>
<organism evidence="1">
    <name type="scientific">Thermosulfidibacter takaii</name>
    <dbReference type="NCBI Taxonomy" id="412593"/>
    <lineage>
        <taxon>Bacteria</taxon>
        <taxon>Pseudomonadati</taxon>
        <taxon>Thermosulfidibacterota</taxon>
        <taxon>Thermosulfidibacteria</taxon>
        <taxon>Thermosulfidibacterales</taxon>
        <taxon>Thermosulfidibacteraceae</taxon>
    </lineage>
</organism>
<dbReference type="EMBL" id="DQWS01000051">
    <property type="protein sequence ID" value="HDD52694.1"/>
    <property type="molecule type" value="Genomic_DNA"/>
</dbReference>
<dbReference type="Proteomes" id="UP000885690">
    <property type="component" value="Unassembled WGS sequence"/>
</dbReference>
<dbReference type="AlphaFoldDB" id="A0A7C0Y5Z3"/>
<name>A0A7C0Y5Z3_9BACT</name>
<accession>A0A7C0Y5Z3</accession>
<gene>
    <name evidence="1" type="ORF">ENF32_01330</name>
</gene>
<sequence>MGVIGKEEVLRMALSMIECRGFPSRDEMKKAASATVKRLLLYEGLEVEELLEALNVDYHPEEPLDSKIDKVLWQVFAEIVVAMDKERMA</sequence>
<evidence type="ECO:0000313" key="1">
    <source>
        <dbReference type="EMBL" id="HDD52694.1"/>
    </source>
</evidence>
<proteinExistence type="predicted"/>